<dbReference type="InterPro" id="IPR019632">
    <property type="entry name" value="DUF2497"/>
</dbReference>
<dbReference type="Proteomes" id="UP000432727">
    <property type="component" value="Unassembled WGS sequence"/>
</dbReference>
<keyword evidence="3" id="KW-1185">Reference proteome</keyword>
<evidence type="ECO:0000256" key="1">
    <source>
        <dbReference type="SAM" id="MobiDB-lite"/>
    </source>
</evidence>
<dbReference type="RefSeq" id="WP_160595923.1">
    <property type="nucleotide sequence ID" value="NZ_WTYI01000001.1"/>
</dbReference>
<accession>A0A6I4TP69</accession>
<feature type="region of interest" description="Disordered" evidence="1">
    <location>
        <begin position="23"/>
        <end position="56"/>
    </location>
</feature>
<reference evidence="2 3" key="1">
    <citation type="submission" date="2019-12" db="EMBL/GenBank/DDBJ databases">
        <title>Genomic-based taxomic classification of the family Erythrobacteraceae.</title>
        <authorList>
            <person name="Xu L."/>
        </authorList>
    </citation>
    <scope>NUCLEOTIDE SEQUENCE [LARGE SCALE GENOMIC DNA]</scope>
    <source>
        <strain evidence="2 3">JCM 12189</strain>
    </source>
</reference>
<feature type="compositionally biased region" description="Acidic residues" evidence="1">
    <location>
        <begin position="46"/>
        <end position="56"/>
    </location>
</feature>
<dbReference type="Pfam" id="PF10691">
    <property type="entry name" value="DUF2497"/>
    <property type="match status" value="1"/>
</dbReference>
<gene>
    <name evidence="2" type="ORF">GRI34_10790</name>
</gene>
<feature type="compositionally biased region" description="Acidic residues" evidence="1">
    <location>
        <begin position="81"/>
        <end position="90"/>
    </location>
</feature>
<dbReference type="OrthoDB" id="7189469at2"/>
<sequence>MGQQGEPSVEEILDSIKKVIARDSEERSEMIAERRSRRAAPADTSEPVDEQEAEDVLELGNDLGEEIAVDGAASSNADAYASDEDDDDADGLTRGDTRQAMRDNFAALAMLSQPGKQPQIVRQGETSLEGLVRDMLRPMLAEWLDNNLPGMVEDLVKAEIARIAGKKS</sequence>
<feature type="region of interest" description="Disordered" evidence="1">
    <location>
        <begin position="72"/>
        <end position="95"/>
    </location>
</feature>
<protein>
    <submittedName>
        <fullName evidence="2">DUF2497 domain-containing protein</fullName>
    </submittedName>
</protein>
<dbReference type="AlphaFoldDB" id="A0A6I4TP69"/>
<evidence type="ECO:0000313" key="2">
    <source>
        <dbReference type="EMBL" id="MXO96901.1"/>
    </source>
</evidence>
<evidence type="ECO:0000313" key="3">
    <source>
        <dbReference type="Proteomes" id="UP000432727"/>
    </source>
</evidence>
<proteinExistence type="predicted"/>
<organism evidence="2 3">
    <name type="scientific">Qipengyuania aquimaris</name>
    <dbReference type="NCBI Taxonomy" id="255984"/>
    <lineage>
        <taxon>Bacteria</taxon>
        <taxon>Pseudomonadati</taxon>
        <taxon>Pseudomonadota</taxon>
        <taxon>Alphaproteobacteria</taxon>
        <taxon>Sphingomonadales</taxon>
        <taxon>Erythrobacteraceae</taxon>
        <taxon>Qipengyuania</taxon>
    </lineage>
</organism>
<comment type="caution">
    <text evidence="2">The sequence shown here is derived from an EMBL/GenBank/DDBJ whole genome shotgun (WGS) entry which is preliminary data.</text>
</comment>
<feature type="compositionally biased region" description="Basic and acidic residues" evidence="1">
    <location>
        <begin position="23"/>
        <end position="34"/>
    </location>
</feature>
<name>A0A6I4TP69_9SPHN</name>
<dbReference type="EMBL" id="WTYI01000001">
    <property type="protein sequence ID" value="MXO96901.1"/>
    <property type="molecule type" value="Genomic_DNA"/>
</dbReference>